<gene>
    <name evidence="2" type="ORF">URODEC1_LOCUS14269</name>
</gene>
<evidence type="ECO:0000256" key="1">
    <source>
        <dbReference type="SAM" id="MobiDB-lite"/>
    </source>
</evidence>
<reference evidence="3" key="1">
    <citation type="submission" date="2024-06" db="EMBL/GenBank/DDBJ databases">
        <authorList>
            <person name="Ryan C."/>
        </authorList>
    </citation>
    <scope>NUCLEOTIDE SEQUENCE [LARGE SCALE GENOMIC DNA]</scope>
</reference>
<feature type="region of interest" description="Disordered" evidence="1">
    <location>
        <begin position="91"/>
        <end position="125"/>
    </location>
</feature>
<organism evidence="2 3">
    <name type="scientific">Urochloa decumbens</name>
    <dbReference type="NCBI Taxonomy" id="240449"/>
    <lineage>
        <taxon>Eukaryota</taxon>
        <taxon>Viridiplantae</taxon>
        <taxon>Streptophyta</taxon>
        <taxon>Embryophyta</taxon>
        <taxon>Tracheophyta</taxon>
        <taxon>Spermatophyta</taxon>
        <taxon>Magnoliopsida</taxon>
        <taxon>Liliopsida</taxon>
        <taxon>Poales</taxon>
        <taxon>Poaceae</taxon>
        <taxon>PACMAD clade</taxon>
        <taxon>Panicoideae</taxon>
        <taxon>Panicodae</taxon>
        <taxon>Paniceae</taxon>
        <taxon>Melinidinae</taxon>
        <taxon>Urochloa</taxon>
    </lineage>
</organism>
<name>A0ABC8WHZ1_9POAL</name>
<sequence>MGSGDERRAMENGGESMRRFPSEIVMCSTCSGFVMRRHTTMDPYEEVVEVVTEAEKMRKFRAVCRYGLLQLVEPAEATMEQWRVLRRRRLTEGSGSKKAETEDTESREEVKMEVSESAGGNGKTKMVTRRMYKESIDVLLNLHPLVKPFTFTTSDPLMRGMFARRNAEYEVDCEFQQYLRIQSVLKGYAEYQLEVTDDEDE</sequence>
<evidence type="ECO:0000313" key="3">
    <source>
        <dbReference type="Proteomes" id="UP001497457"/>
    </source>
</evidence>
<evidence type="ECO:0000313" key="2">
    <source>
        <dbReference type="EMBL" id="CAL4910306.1"/>
    </source>
</evidence>
<protein>
    <submittedName>
        <fullName evidence="2">Uncharacterized protein</fullName>
    </submittedName>
</protein>
<dbReference type="Proteomes" id="UP001497457">
    <property type="component" value="Chromosome 12b"/>
</dbReference>
<accession>A0ABC8WHZ1</accession>
<dbReference type="EMBL" id="OZ075122">
    <property type="protein sequence ID" value="CAL4910306.1"/>
    <property type="molecule type" value="Genomic_DNA"/>
</dbReference>
<keyword evidence="3" id="KW-1185">Reference proteome</keyword>
<proteinExistence type="predicted"/>
<dbReference type="AlphaFoldDB" id="A0ABC8WHZ1"/>
<reference evidence="2 3" key="2">
    <citation type="submission" date="2024-10" db="EMBL/GenBank/DDBJ databases">
        <authorList>
            <person name="Ryan C."/>
        </authorList>
    </citation>
    <scope>NUCLEOTIDE SEQUENCE [LARGE SCALE GENOMIC DNA]</scope>
</reference>